<dbReference type="Pfam" id="PF00148">
    <property type="entry name" value="Oxidored_nitro"/>
    <property type="match status" value="1"/>
</dbReference>
<dbReference type="EMBL" id="FOTS01000001">
    <property type="protein sequence ID" value="SFL31321.1"/>
    <property type="molecule type" value="Genomic_DNA"/>
</dbReference>
<dbReference type="InterPro" id="IPR001190">
    <property type="entry name" value="SRCR"/>
</dbReference>
<dbReference type="OrthoDB" id="9767044at2"/>
<proteinExistence type="predicted"/>
<dbReference type="STRING" id="1123291.SAMN04490355_100152"/>
<dbReference type="Gene3D" id="3.40.50.1980">
    <property type="entry name" value="Nitrogenase molybdenum iron protein domain"/>
    <property type="match status" value="3"/>
</dbReference>
<dbReference type="SUPFAM" id="SSF53807">
    <property type="entry name" value="Helical backbone' metal receptor"/>
    <property type="match status" value="1"/>
</dbReference>
<reference evidence="3" key="1">
    <citation type="submission" date="2016-10" db="EMBL/GenBank/DDBJ databases">
        <authorList>
            <person name="Varghese N."/>
            <person name="Submissions S."/>
        </authorList>
    </citation>
    <scope>NUCLEOTIDE SEQUENCE [LARGE SCALE GENOMIC DNA]</scope>
    <source>
        <strain evidence="3">DSM 13327</strain>
    </source>
</reference>
<dbReference type="InterPro" id="IPR000510">
    <property type="entry name" value="Nase/OxRdtase_comp1"/>
</dbReference>
<evidence type="ECO:0000313" key="2">
    <source>
        <dbReference type="EMBL" id="SFL31321.1"/>
    </source>
</evidence>
<feature type="domain" description="SRCR" evidence="1">
    <location>
        <begin position="67"/>
        <end position="115"/>
    </location>
</feature>
<accession>A0A1I4GQ77</accession>
<evidence type="ECO:0000259" key="1">
    <source>
        <dbReference type="PROSITE" id="PS50287"/>
    </source>
</evidence>
<dbReference type="PROSITE" id="PS50287">
    <property type="entry name" value="SRCR_2"/>
    <property type="match status" value="1"/>
</dbReference>
<dbReference type="PANTHER" id="PTHR42956">
    <property type="entry name" value="NITROGENASE IRON-MOLYBDENUM COFACTOR BIOSYNTHESIS PROTEIN NIFE"/>
    <property type="match status" value="1"/>
</dbReference>
<dbReference type="PANTHER" id="PTHR42956:SF1">
    <property type="entry name" value="NITROGENASE IRON-MOLYBDENUM COFACTOR BIOSYNTHESIS PROTEIN NIFE"/>
    <property type="match status" value="1"/>
</dbReference>
<sequence length="495" mass="55297">MSYFLLKEPPRREHRLNACIASGGTLSDMKNRKMRCCVPDGERTFTQNNICLLLPALGMMNSIPNSVVLMHGAVGCGSSSHGGNVGVRAGNNHRWGVIKDGTWLSTALNESDVICGGEEKLEAAIREIDEHYKPMIIFVVAGCVPGIIGDDVDGVAQRIQSEVSANILPVHCEGFKTKIWATAYDAVYHAIGRVMLQDTSKNIALKKPEKPTVNLMNVSSMGRVDEVELERLLRALGLEVNIFPVFSKPEKMYAMTHADLSISTCPTHDDYLLKHLQEKYGIPFVLKHMPIGIGNTSEWLRNVAAFFQLENQVEKIIAEEEAELETALQEFKEFFRGKKVFVSAGEFRALATAILLAELGFEVVAVRSFHHDEFADSEYEKLSKITAKDFPLNIANCQPFEEANLIRRVKPDLFLGHMNGNSTAAKLGIATNVIYNVGLQFIGYQGAYQLARRLYRQLTNPGFNQNISKWVQLPYSEDWYQQDPFAHIKQSEGEV</sequence>
<organism evidence="2 3">
    <name type="scientific">Pelosinus propionicus DSM 13327</name>
    <dbReference type="NCBI Taxonomy" id="1123291"/>
    <lineage>
        <taxon>Bacteria</taxon>
        <taxon>Bacillati</taxon>
        <taxon>Bacillota</taxon>
        <taxon>Negativicutes</taxon>
        <taxon>Selenomonadales</taxon>
        <taxon>Sporomusaceae</taxon>
        <taxon>Pelosinus</taxon>
    </lineage>
</organism>
<dbReference type="InterPro" id="IPR049939">
    <property type="entry name" value="NifE-like"/>
</dbReference>
<dbReference type="GO" id="GO:0016020">
    <property type="term" value="C:membrane"/>
    <property type="evidence" value="ECO:0007669"/>
    <property type="project" value="InterPro"/>
</dbReference>
<gene>
    <name evidence="2" type="ORF">SAMN04490355_100152</name>
</gene>
<evidence type="ECO:0000313" key="3">
    <source>
        <dbReference type="Proteomes" id="UP000199520"/>
    </source>
</evidence>
<dbReference type="AlphaFoldDB" id="A0A1I4GQ77"/>
<name>A0A1I4GQ77_9FIRM</name>
<dbReference type="GO" id="GO:0016491">
    <property type="term" value="F:oxidoreductase activity"/>
    <property type="evidence" value="ECO:0007669"/>
    <property type="project" value="InterPro"/>
</dbReference>
<dbReference type="Proteomes" id="UP000199520">
    <property type="component" value="Unassembled WGS sequence"/>
</dbReference>
<protein>
    <submittedName>
        <fullName evidence="2">Nitrogenase molybdenum-iron protein alpha chain</fullName>
    </submittedName>
</protein>
<keyword evidence="3" id="KW-1185">Reference proteome</keyword>